<evidence type="ECO:0000313" key="2">
    <source>
        <dbReference type="EMBL" id="MPA55690.1"/>
    </source>
</evidence>
<sequence>MATAPVKSQPLHNFSLPFLKWGQKNQMNNNHRCRRPSDLTRDSTPPPPLATDHRRSSPSQHDSDGGSKNESESENRKLPVGSRTARNRFSFSSCSTQKHQAAVAERENNDVDVEREKVCDDVEVEESGAKPWNLRPRKAVSKVAIEIGLGGVVPKNGELQETSPAVAEIPAVLQTENLPKSLRLRGFVEGQGSDKKEKRKFWISLSREEIEEDVYAMTGSKPARRPKKRPKNVQKQLDNVFPGLYLAGVTADYYRVHDALR</sequence>
<feature type="region of interest" description="Disordered" evidence="1">
    <location>
        <begin position="1"/>
        <end position="109"/>
    </location>
</feature>
<name>A0A5B7AG21_DAVIN</name>
<proteinExistence type="predicted"/>
<evidence type="ECO:0000256" key="1">
    <source>
        <dbReference type="SAM" id="MobiDB-lite"/>
    </source>
</evidence>
<feature type="compositionally biased region" description="Basic and acidic residues" evidence="1">
    <location>
        <begin position="51"/>
        <end position="77"/>
    </location>
</feature>
<dbReference type="Pfam" id="PF07797">
    <property type="entry name" value="DUF1639"/>
    <property type="match status" value="1"/>
</dbReference>
<dbReference type="InterPro" id="IPR012438">
    <property type="entry name" value="DUF1639"/>
</dbReference>
<feature type="compositionally biased region" description="Polar residues" evidence="1">
    <location>
        <begin position="87"/>
        <end position="99"/>
    </location>
</feature>
<organism evidence="2">
    <name type="scientific">Davidia involucrata</name>
    <name type="common">Dove tree</name>
    <dbReference type="NCBI Taxonomy" id="16924"/>
    <lineage>
        <taxon>Eukaryota</taxon>
        <taxon>Viridiplantae</taxon>
        <taxon>Streptophyta</taxon>
        <taxon>Embryophyta</taxon>
        <taxon>Tracheophyta</taxon>
        <taxon>Spermatophyta</taxon>
        <taxon>Magnoliopsida</taxon>
        <taxon>eudicotyledons</taxon>
        <taxon>Gunneridae</taxon>
        <taxon>Pentapetalae</taxon>
        <taxon>asterids</taxon>
        <taxon>Cornales</taxon>
        <taxon>Nyssaceae</taxon>
        <taxon>Davidia</taxon>
    </lineage>
</organism>
<dbReference type="EMBL" id="GHES01025131">
    <property type="protein sequence ID" value="MPA55690.1"/>
    <property type="molecule type" value="Transcribed_RNA"/>
</dbReference>
<gene>
    <name evidence="2" type="ORF">Din_025131</name>
</gene>
<dbReference type="PANTHER" id="PTHR33130:SF40">
    <property type="entry name" value="CHROMOGRANIN (DUF1639)"/>
    <property type="match status" value="1"/>
</dbReference>
<accession>A0A5B7AG21</accession>
<reference evidence="2" key="1">
    <citation type="submission" date="2019-08" db="EMBL/GenBank/DDBJ databases">
        <title>Reference gene set and small RNA set construction with multiple tissues from Davidia involucrata Baill.</title>
        <authorList>
            <person name="Yang H."/>
            <person name="Zhou C."/>
            <person name="Li G."/>
            <person name="Wang J."/>
            <person name="Gao P."/>
            <person name="Wang M."/>
            <person name="Wang R."/>
            <person name="Zhao Y."/>
        </authorList>
    </citation>
    <scope>NUCLEOTIDE SEQUENCE</scope>
    <source>
        <tissue evidence="2">Mixed with DoveR01_LX</tissue>
    </source>
</reference>
<dbReference type="PANTHER" id="PTHR33130">
    <property type="entry name" value="PUTATIVE (DUF1639)-RELATED"/>
    <property type="match status" value="1"/>
</dbReference>
<protein>
    <submittedName>
        <fullName evidence="2">Uncharacterized protein</fullName>
    </submittedName>
</protein>
<dbReference type="AlphaFoldDB" id="A0A5B7AG21"/>